<protein>
    <submittedName>
        <fullName evidence="2">Uncharacterized protein</fullName>
    </submittedName>
</protein>
<evidence type="ECO:0000256" key="1">
    <source>
        <dbReference type="SAM" id="MobiDB-lite"/>
    </source>
</evidence>
<evidence type="ECO:0000313" key="3">
    <source>
        <dbReference type="Proteomes" id="UP001148786"/>
    </source>
</evidence>
<reference evidence="2" key="1">
    <citation type="submission" date="2022-07" db="EMBL/GenBank/DDBJ databases">
        <title>Genome Sequence of Agrocybe chaxingu.</title>
        <authorList>
            <person name="Buettner E."/>
        </authorList>
    </citation>
    <scope>NUCLEOTIDE SEQUENCE</scope>
    <source>
        <strain evidence="2">MP-N11</strain>
    </source>
</reference>
<organism evidence="2 3">
    <name type="scientific">Agrocybe chaxingu</name>
    <dbReference type="NCBI Taxonomy" id="84603"/>
    <lineage>
        <taxon>Eukaryota</taxon>
        <taxon>Fungi</taxon>
        <taxon>Dikarya</taxon>
        <taxon>Basidiomycota</taxon>
        <taxon>Agaricomycotina</taxon>
        <taxon>Agaricomycetes</taxon>
        <taxon>Agaricomycetidae</taxon>
        <taxon>Agaricales</taxon>
        <taxon>Agaricineae</taxon>
        <taxon>Strophariaceae</taxon>
        <taxon>Agrocybe</taxon>
    </lineage>
</organism>
<gene>
    <name evidence="2" type="ORF">NLJ89_g11701</name>
</gene>
<feature type="region of interest" description="Disordered" evidence="1">
    <location>
        <begin position="1"/>
        <end position="20"/>
    </location>
</feature>
<dbReference type="Proteomes" id="UP001148786">
    <property type="component" value="Unassembled WGS sequence"/>
</dbReference>
<feature type="region of interest" description="Disordered" evidence="1">
    <location>
        <begin position="85"/>
        <end position="156"/>
    </location>
</feature>
<comment type="caution">
    <text evidence="2">The sequence shown here is derived from an EMBL/GenBank/DDBJ whole genome shotgun (WGS) entry which is preliminary data.</text>
</comment>
<dbReference type="OrthoDB" id="3069791at2759"/>
<evidence type="ECO:0000313" key="2">
    <source>
        <dbReference type="EMBL" id="KAJ3487544.1"/>
    </source>
</evidence>
<feature type="compositionally biased region" description="Basic residues" evidence="1">
    <location>
        <begin position="134"/>
        <end position="145"/>
    </location>
</feature>
<dbReference type="EMBL" id="JANKHO010002923">
    <property type="protein sequence ID" value="KAJ3487544.1"/>
    <property type="molecule type" value="Genomic_DNA"/>
</dbReference>
<proteinExistence type="predicted"/>
<sequence length="531" mass="58144">MVPQTRSNSIQTMPGDDKDNFYVSEHDTCLAEASVSDSDDSVEVIMEEQPSEYTFVNTDPEAMEKSLAPKSTVKMRKRKACIVESDDDDDEAVLTQKVKKTGKKPVSALDSSKDEDTPKLNMRGKRHNDNAKKPAGKRGKGKGKKPSASENSEGEKPPTKLTIFIYIEKQNPPRTAKGKIEESDKYAQKGPFKLSSNEGYATFLHKVSTALPCPVLHIIQDKIMWKSQTPQNVKPLPMGAETRYSTMIDALKAKKAGARIGIIIMPPPKKPDKDVFWDTDGSGKVTKKGIAQQKERFDKALAPIINELKDGSSGWFYELTDACIGIWASHIACDNATLDTLPQSAHFDQNARIQPKKAAAEAVVLSLMPPLMLHASAPAPSVLLPAAAPVTTPVMTIATTTASTSLIELMILQMLQQQQSVMAARALMTPALAPAPSVPTSVVPLSDASASLNASFPVIPAVPLADFCARYCVDEKDKARLEKLEFQPGDDIDDLGADEWKENCWICTSLMDTNQRKESPILTRCENWKME</sequence>
<keyword evidence="3" id="KW-1185">Reference proteome</keyword>
<dbReference type="AlphaFoldDB" id="A0A9W8JNQ0"/>
<name>A0A9W8JNQ0_9AGAR</name>
<feature type="compositionally biased region" description="Polar residues" evidence="1">
    <location>
        <begin position="1"/>
        <end position="12"/>
    </location>
</feature>
<accession>A0A9W8JNQ0</accession>